<comment type="caution">
    <text evidence="2">The sequence shown here is derived from an EMBL/GenBank/DDBJ whole genome shotgun (WGS) entry which is preliminary data.</text>
</comment>
<sequence length="46" mass="5012">MMMVVIFAMVFVLLALGLVITLMIRSHGRQFHRGSLKAGSGTHGVK</sequence>
<dbReference type="Proteomes" id="UP000534186">
    <property type="component" value="Unassembled WGS sequence"/>
</dbReference>
<reference evidence="2 3" key="1">
    <citation type="submission" date="2020-07" db="EMBL/GenBank/DDBJ databases">
        <title>Genomic Encyclopedia of Type Strains, Phase IV (KMG-V): Genome sequencing to study the core and pangenomes of soil and plant-associated prokaryotes.</title>
        <authorList>
            <person name="Whitman W."/>
        </authorList>
    </citation>
    <scope>NUCLEOTIDE SEQUENCE [LARGE SCALE GENOMIC DNA]</scope>
    <source>
        <strain evidence="2 3">M8UP30</strain>
    </source>
</reference>
<proteinExistence type="predicted"/>
<keyword evidence="1" id="KW-0472">Membrane</keyword>
<evidence type="ECO:0000313" key="2">
    <source>
        <dbReference type="EMBL" id="NYF52015.1"/>
    </source>
</evidence>
<keyword evidence="1" id="KW-1133">Transmembrane helix</keyword>
<evidence type="ECO:0000313" key="3">
    <source>
        <dbReference type="Proteomes" id="UP000534186"/>
    </source>
</evidence>
<evidence type="ECO:0000256" key="1">
    <source>
        <dbReference type="SAM" id="Phobius"/>
    </source>
</evidence>
<name>A0A7Y9NMB7_9BACT</name>
<feature type="transmembrane region" description="Helical" evidence="1">
    <location>
        <begin position="6"/>
        <end position="24"/>
    </location>
</feature>
<gene>
    <name evidence="2" type="ORF">HDF12_002380</name>
</gene>
<accession>A0A7Y9NMB7</accession>
<keyword evidence="1" id="KW-0812">Transmembrane</keyword>
<dbReference type="EMBL" id="JACCCV010000001">
    <property type="protein sequence ID" value="NYF52015.1"/>
    <property type="molecule type" value="Genomic_DNA"/>
</dbReference>
<organism evidence="2 3">
    <name type="scientific">Tunturiibacter lichenicola</name>
    <dbReference type="NCBI Taxonomy" id="2051959"/>
    <lineage>
        <taxon>Bacteria</taxon>
        <taxon>Pseudomonadati</taxon>
        <taxon>Acidobacteriota</taxon>
        <taxon>Terriglobia</taxon>
        <taxon>Terriglobales</taxon>
        <taxon>Acidobacteriaceae</taxon>
        <taxon>Tunturiibacter</taxon>
    </lineage>
</organism>
<protein>
    <submittedName>
        <fullName evidence="2">Uncharacterized protein</fullName>
    </submittedName>
</protein>
<dbReference type="AlphaFoldDB" id="A0A7Y9NMB7"/>